<name>A0A0M6XZU5_9HYPH</name>
<keyword evidence="2" id="KW-1185">Reference proteome</keyword>
<evidence type="ECO:0000313" key="2">
    <source>
        <dbReference type="Proteomes" id="UP000048926"/>
    </source>
</evidence>
<proteinExistence type="predicted"/>
<dbReference type="RefSeq" id="WP_055655040.1">
    <property type="nucleotide sequence ID" value="NZ_CXST01000001.1"/>
</dbReference>
<dbReference type="EMBL" id="CXST01000001">
    <property type="protein sequence ID" value="CTQ42957.1"/>
    <property type="molecule type" value="Genomic_DNA"/>
</dbReference>
<gene>
    <name evidence="1" type="ORF">LAL4801_01394</name>
</gene>
<protein>
    <submittedName>
        <fullName evidence="1">Uncharacterized protein</fullName>
    </submittedName>
</protein>
<organism evidence="1 2">
    <name type="scientific">Roseibium aggregatum</name>
    <dbReference type="NCBI Taxonomy" id="187304"/>
    <lineage>
        <taxon>Bacteria</taxon>
        <taxon>Pseudomonadati</taxon>
        <taxon>Pseudomonadota</taxon>
        <taxon>Alphaproteobacteria</taxon>
        <taxon>Hyphomicrobiales</taxon>
        <taxon>Stappiaceae</taxon>
        <taxon>Roseibium</taxon>
    </lineage>
</organism>
<dbReference type="Proteomes" id="UP000048926">
    <property type="component" value="Unassembled WGS sequence"/>
</dbReference>
<dbReference type="OrthoDB" id="9982770at2"/>
<evidence type="ECO:0000313" key="1">
    <source>
        <dbReference type="EMBL" id="CTQ42957.1"/>
    </source>
</evidence>
<reference evidence="2" key="1">
    <citation type="submission" date="2015-07" db="EMBL/GenBank/DDBJ databases">
        <authorList>
            <person name="Rodrigo-Torres Lidia"/>
            <person name="Arahal R.David."/>
        </authorList>
    </citation>
    <scope>NUCLEOTIDE SEQUENCE [LARGE SCALE GENOMIC DNA]</scope>
    <source>
        <strain evidence="2">CECT 4801</strain>
    </source>
</reference>
<sequence>MSSVVRFPRVAAIPPSRTRGFYQLAALLRRKLGKALFRRSSYQSIPDDLLFDVLSDNDLRAREENRRRPIISGPWR</sequence>
<dbReference type="AlphaFoldDB" id="A0A0M6XZU5"/>
<accession>A0A0M6XZU5</accession>